<dbReference type="InterPro" id="IPR028979">
    <property type="entry name" value="Ser_kin/Pase_Hpr-like_N_sf"/>
</dbReference>
<sequence length="414" mass="45060">MFRVRRQLQRALAPRRWYSETNKVNDRVVVMSNDTTSHQTPVLLGLMNALSVKYHSVGYFRPIAPAPGTDHHVELLKSEFKLSDSANDLVGMYSADVVQARLTGDVDAITDTILAKFEALRAKHDFVVVEGATFESAPELAWDINVEIAKTLGSPVLLTNDFRDVESEGDALLESIATRVLLGKDAIEATGLPYIGSIANRVRSSTPLETRGRVQAILKSKGTADPTIFLGALPLDNILGSKRLNEVVAQLRATQLYGPTSPNSVVVTDGLIGTSDLKELFGHLKQHDEGLLVITSADRTDVVLGLLASRASGALPNVAGIVLTNGAFPQDHVKDILDGMAKLDKTTIPIYTVDEDAFKTANSLSRVTCDILPTSQTKIQQSYILFDKFVSRSALMDCVCQAVKSTKRTPKQFK</sequence>
<dbReference type="InterPro" id="IPR010766">
    <property type="entry name" value="DRTGG"/>
</dbReference>
<evidence type="ECO:0000259" key="1">
    <source>
        <dbReference type="Pfam" id="PF07085"/>
    </source>
</evidence>
<keyword evidence="3" id="KW-1185">Reference proteome</keyword>
<keyword evidence="2" id="KW-0808">Transferase</keyword>
<dbReference type="OrthoDB" id="67445at2759"/>
<dbReference type="STRING" id="1202772.A0A1V9ZUE1"/>
<feature type="domain" description="DRTGG" evidence="1">
    <location>
        <begin position="246"/>
        <end position="366"/>
    </location>
</feature>
<organism evidence="2 3">
    <name type="scientific">Achlya hypogyna</name>
    <name type="common">Oomycete</name>
    <name type="synonym">Protoachlya hypogyna</name>
    <dbReference type="NCBI Taxonomy" id="1202772"/>
    <lineage>
        <taxon>Eukaryota</taxon>
        <taxon>Sar</taxon>
        <taxon>Stramenopiles</taxon>
        <taxon>Oomycota</taxon>
        <taxon>Saprolegniomycetes</taxon>
        <taxon>Saprolegniales</taxon>
        <taxon>Achlyaceae</taxon>
        <taxon>Achlya</taxon>
    </lineage>
</organism>
<accession>A0A1V9ZUE1</accession>
<evidence type="ECO:0000313" key="3">
    <source>
        <dbReference type="Proteomes" id="UP000243579"/>
    </source>
</evidence>
<dbReference type="Gene3D" id="3.40.50.300">
    <property type="entry name" value="P-loop containing nucleotide triphosphate hydrolases"/>
    <property type="match status" value="1"/>
</dbReference>
<dbReference type="PANTHER" id="PTHR43356:SF3">
    <property type="entry name" value="PHOSPHATE ACETYLTRANSFERASE"/>
    <property type="match status" value="1"/>
</dbReference>
<dbReference type="Pfam" id="PF13500">
    <property type="entry name" value="AAA_26"/>
    <property type="match status" value="1"/>
</dbReference>
<dbReference type="PANTHER" id="PTHR43356">
    <property type="entry name" value="PHOSPHATE ACETYLTRANSFERASE"/>
    <property type="match status" value="1"/>
</dbReference>
<comment type="caution">
    <text evidence="2">The sequence shown here is derived from an EMBL/GenBank/DDBJ whole genome shotgun (WGS) entry which is preliminary data.</text>
</comment>
<evidence type="ECO:0000313" key="2">
    <source>
        <dbReference type="EMBL" id="OQS01625.1"/>
    </source>
</evidence>
<dbReference type="Pfam" id="PF07085">
    <property type="entry name" value="DRTGG"/>
    <property type="match status" value="1"/>
</dbReference>
<dbReference type="InterPro" id="IPR027417">
    <property type="entry name" value="P-loop_NTPase"/>
</dbReference>
<reference evidence="2 3" key="1">
    <citation type="journal article" date="2014" name="Genome Biol. Evol.">
        <title>The secreted proteins of Achlya hypogyna and Thraustotheca clavata identify the ancestral oomycete secretome and reveal gene acquisitions by horizontal gene transfer.</title>
        <authorList>
            <person name="Misner I."/>
            <person name="Blouin N."/>
            <person name="Leonard G."/>
            <person name="Richards T.A."/>
            <person name="Lane C.E."/>
        </authorList>
    </citation>
    <scope>NUCLEOTIDE SEQUENCE [LARGE SCALE GENOMIC DNA]</scope>
    <source>
        <strain evidence="2 3">ATCC 48635</strain>
    </source>
</reference>
<dbReference type="SUPFAM" id="SSF52540">
    <property type="entry name" value="P-loop containing nucleoside triphosphate hydrolases"/>
    <property type="match status" value="1"/>
</dbReference>
<dbReference type="EMBL" id="JNBR01000004">
    <property type="protein sequence ID" value="OQS01625.1"/>
    <property type="molecule type" value="Genomic_DNA"/>
</dbReference>
<protein>
    <submittedName>
        <fullName evidence="2">Phosphate acetyltransferase</fullName>
    </submittedName>
</protein>
<dbReference type="Gene3D" id="3.40.1390.20">
    <property type="entry name" value="HprK N-terminal domain-like"/>
    <property type="match status" value="1"/>
</dbReference>
<feature type="non-terminal residue" evidence="2">
    <location>
        <position position="414"/>
    </location>
</feature>
<proteinExistence type="predicted"/>
<dbReference type="SUPFAM" id="SSF75138">
    <property type="entry name" value="HprK N-terminal domain-like"/>
    <property type="match status" value="1"/>
</dbReference>
<dbReference type="InterPro" id="IPR050500">
    <property type="entry name" value="Phos_Acetyltrans/Butyryltrans"/>
</dbReference>
<dbReference type="AlphaFoldDB" id="A0A1V9ZUE1"/>
<dbReference type="Proteomes" id="UP000243579">
    <property type="component" value="Unassembled WGS sequence"/>
</dbReference>
<gene>
    <name evidence="2" type="ORF">ACHHYP_00507</name>
</gene>
<name>A0A1V9ZUE1_ACHHY</name>
<dbReference type="GO" id="GO:0016740">
    <property type="term" value="F:transferase activity"/>
    <property type="evidence" value="ECO:0007669"/>
    <property type="project" value="UniProtKB-KW"/>
</dbReference>